<dbReference type="AlphaFoldDB" id="A0AA39LE26"/>
<feature type="chain" id="PRO_5041431878" evidence="2">
    <location>
        <begin position="17"/>
        <end position="310"/>
    </location>
</feature>
<reference evidence="3" key="1">
    <citation type="submission" date="2023-06" db="EMBL/GenBank/DDBJ databases">
        <title>Genomic analysis of the entomopathogenic nematode Steinernema hermaphroditum.</title>
        <authorList>
            <person name="Schwarz E.M."/>
            <person name="Heppert J.K."/>
            <person name="Baniya A."/>
            <person name="Schwartz H.T."/>
            <person name="Tan C.-H."/>
            <person name="Antoshechkin I."/>
            <person name="Sternberg P.W."/>
            <person name="Goodrich-Blair H."/>
            <person name="Dillman A.R."/>
        </authorList>
    </citation>
    <scope>NUCLEOTIDE SEQUENCE</scope>
    <source>
        <strain evidence="3">PS9179</strain>
        <tissue evidence="3">Whole animal</tissue>
    </source>
</reference>
<feature type="region of interest" description="Disordered" evidence="1">
    <location>
        <begin position="287"/>
        <end position="310"/>
    </location>
</feature>
<proteinExistence type="predicted"/>
<keyword evidence="2" id="KW-0732">Signal</keyword>
<evidence type="ECO:0000256" key="1">
    <source>
        <dbReference type="SAM" id="MobiDB-lite"/>
    </source>
</evidence>
<comment type="caution">
    <text evidence="3">The sequence shown here is derived from an EMBL/GenBank/DDBJ whole genome shotgun (WGS) entry which is preliminary data.</text>
</comment>
<gene>
    <name evidence="3" type="ORF">QR680_000436</name>
</gene>
<dbReference type="EMBL" id="JAUCMV010000005">
    <property type="protein sequence ID" value="KAK0393858.1"/>
    <property type="molecule type" value="Genomic_DNA"/>
</dbReference>
<feature type="signal peptide" evidence="2">
    <location>
        <begin position="1"/>
        <end position="16"/>
    </location>
</feature>
<dbReference type="Proteomes" id="UP001175271">
    <property type="component" value="Unassembled WGS sequence"/>
</dbReference>
<evidence type="ECO:0000256" key="2">
    <source>
        <dbReference type="SAM" id="SignalP"/>
    </source>
</evidence>
<evidence type="ECO:0000313" key="4">
    <source>
        <dbReference type="Proteomes" id="UP001175271"/>
    </source>
</evidence>
<organism evidence="3 4">
    <name type="scientific">Steinernema hermaphroditum</name>
    <dbReference type="NCBI Taxonomy" id="289476"/>
    <lineage>
        <taxon>Eukaryota</taxon>
        <taxon>Metazoa</taxon>
        <taxon>Ecdysozoa</taxon>
        <taxon>Nematoda</taxon>
        <taxon>Chromadorea</taxon>
        <taxon>Rhabditida</taxon>
        <taxon>Tylenchina</taxon>
        <taxon>Panagrolaimomorpha</taxon>
        <taxon>Strongyloidoidea</taxon>
        <taxon>Steinernematidae</taxon>
        <taxon>Steinernema</taxon>
    </lineage>
</organism>
<accession>A0AA39LE26</accession>
<evidence type="ECO:0000313" key="3">
    <source>
        <dbReference type="EMBL" id="KAK0393858.1"/>
    </source>
</evidence>
<keyword evidence="4" id="KW-1185">Reference proteome</keyword>
<feature type="compositionally biased region" description="Polar residues" evidence="1">
    <location>
        <begin position="297"/>
        <end position="310"/>
    </location>
</feature>
<name>A0AA39LE26_9BILA</name>
<protein>
    <submittedName>
        <fullName evidence="3">Uncharacterized protein</fullName>
    </submittedName>
</protein>
<sequence>MSALLLLLLIASYSKASEYFCPNNVSYFDVNSCDRTTRNQCPCGFGCRPATVVAGNATTYKKFICCETRSMTVAQWFTENDISPQFVPQIPVNLLDSVFVSRNDGKARVAGEEVSMLAQRGLTFGTVASIEFEYQFVPPTGGYLHVLTAIDPSKVPSALFLIYNIPSLQTTIVDLSYPNRQMAVVVGNETVANSDTYRSQYVVLVFQSETMIADPRIDLLSSKGDLSVLLVNSTCSRQLGPPIAGTMLWKRSPFNLNISKTKQRAEPGKKYDLCFKRKKYQIHFGVPREGAPHKQGSVVSGEQSTPTAIK</sequence>